<dbReference type="eggNOG" id="COG2873">
    <property type="taxonomic scope" value="Bacteria"/>
</dbReference>
<protein>
    <submittedName>
        <fullName evidence="7">O-acetylhomoserine aminocarboxypropyltransferase/cysteine synthase</fullName>
    </submittedName>
</protein>
<evidence type="ECO:0000313" key="8">
    <source>
        <dbReference type="Proteomes" id="UP000016608"/>
    </source>
</evidence>
<dbReference type="GO" id="GO:0071269">
    <property type="term" value="P:L-homocysteine biosynthetic process"/>
    <property type="evidence" value="ECO:0007669"/>
    <property type="project" value="TreeGrafter"/>
</dbReference>
<dbReference type="Gene3D" id="3.40.640.10">
    <property type="entry name" value="Type I PLP-dependent aspartate aminotransferase-like (Major domain)"/>
    <property type="match status" value="1"/>
</dbReference>
<dbReference type="GO" id="GO:0004124">
    <property type="term" value="F:cysteine synthase activity"/>
    <property type="evidence" value="ECO:0007669"/>
    <property type="project" value="TreeGrafter"/>
</dbReference>
<dbReference type="InterPro" id="IPR000277">
    <property type="entry name" value="Cys/Met-Metab_PyrdxlP-dep_enz"/>
</dbReference>
<keyword evidence="8" id="KW-1185">Reference proteome</keyword>
<dbReference type="PATRIC" id="fig|1256908.3.peg.809"/>
<dbReference type="GO" id="GO:0003961">
    <property type="term" value="F:O-acetylhomoserine aminocarboxypropyltransferase activity"/>
    <property type="evidence" value="ECO:0007669"/>
    <property type="project" value="TreeGrafter"/>
</dbReference>
<comment type="similarity">
    <text evidence="2 6">Belongs to the trans-sulfuration enzymes family.</text>
</comment>
<dbReference type="PROSITE" id="PS00868">
    <property type="entry name" value="CYS_MET_METAB_PP"/>
    <property type="match status" value="1"/>
</dbReference>
<dbReference type="PANTHER" id="PTHR43797">
    <property type="entry name" value="HOMOCYSTEINE/CYSTEINE SYNTHASE"/>
    <property type="match status" value="1"/>
</dbReference>
<dbReference type="GO" id="GO:0005737">
    <property type="term" value="C:cytoplasm"/>
    <property type="evidence" value="ECO:0007669"/>
    <property type="project" value="TreeGrafter"/>
</dbReference>
<evidence type="ECO:0000313" key="7">
    <source>
        <dbReference type="EMBL" id="ERK50030.1"/>
    </source>
</evidence>
<dbReference type="Proteomes" id="UP000016608">
    <property type="component" value="Unassembled WGS sequence"/>
</dbReference>
<dbReference type="PANTHER" id="PTHR43797:SF2">
    <property type="entry name" value="HOMOCYSTEINE_CYSTEINE SYNTHASE"/>
    <property type="match status" value="1"/>
</dbReference>
<keyword evidence="4 5" id="KW-0663">Pyridoxal phosphate</keyword>
<dbReference type="AlphaFoldDB" id="U2PHM7"/>
<feature type="modified residue" description="N6-(pyridoxal phosphate)lysine" evidence="5">
    <location>
        <position position="242"/>
    </location>
</feature>
<evidence type="ECO:0000256" key="3">
    <source>
        <dbReference type="ARBA" id="ARBA00022679"/>
    </source>
</evidence>
<dbReference type="NCBIfam" id="TIGR01326">
    <property type="entry name" value="OAH_OAS_sulfhy"/>
    <property type="match status" value="1"/>
</dbReference>
<dbReference type="InterPro" id="IPR015424">
    <property type="entry name" value="PyrdxlP-dep_Trfase"/>
</dbReference>
<name>U2PHM7_EUBRA</name>
<evidence type="ECO:0000256" key="6">
    <source>
        <dbReference type="RuleBase" id="RU362118"/>
    </source>
</evidence>
<dbReference type="FunFam" id="3.40.640.10:FF:000035">
    <property type="entry name" value="O-succinylhomoserine sulfhydrylase"/>
    <property type="match status" value="1"/>
</dbReference>
<gene>
    <name evidence="7" type="ORF">HMPREF0373_00876</name>
</gene>
<dbReference type="SUPFAM" id="SSF53383">
    <property type="entry name" value="PLP-dependent transferases"/>
    <property type="match status" value="1"/>
</dbReference>
<dbReference type="InterPro" id="IPR054542">
    <property type="entry name" value="Cys_met_metab_PP"/>
</dbReference>
<dbReference type="InterPro" id="IPR015421">
    <property type="entry name" value="PyrdxlP-dep_Trfase_major"/>
</dbReference>
<dbReference type="Gene3D" id="3.90.1150.10">
    <property type="entry name" value="Aspartate Aminotransferase, domain 1"/>
    <property type="match status" value="1"/>
</dbReference>
<accession>U2PHM7</accession>
<dbReference type="HOGENOM" id="CLU_018986_4_0_9"/>
<dbReference type="InterPro" id="IPR006235">
    <property type="entry name" value="OAc-hSer/O-AcSer_sulfhydrylase"/>
</dbReference>
<comment type="caution">
    <text evidence="7">The sequence shown here is derived from an EMBL/GenBank/DDBJ whole genome shotgun (WGS) entry which is preliminary data.</text>
</comment>
<dbReference type="GO" id="GO:0019346">
    <property type="term" value="P:transsulfuration"/>
    <property type="evidence" value="ECO:0007669"/>
    <property type="project" value="InterPro"/>
</dbReference>
<comment type="cofactor">
    <cofactor evidence="1 6">
        <name>pyridoxal 5'-phosphate</name>
        <dbReference type="ChEBI" id="CHEBI:597326"/>
    </cofactor>
</comment>
<evidence type="ECO:0000256" key="5">
    <source>
        <dbReference type="PIRSR" id="PIRSR001434-2"/>
    </source>
</evidence>
<evidence type="ECO:0000256" key="2">
    <source>
        <dbReference type="ARBA" id="ARBA00009077"/>
    </source>
</evidence>
<dbReference type="EMBL" id="AWVJ01000060">
    <property type="protein sequence ID" value="ERK50030.1"/>
    <property type="molecule type" value="Genomic_DNA"/>
</dbReference>
<dbReference type="GO" id="GO:0030170">
    <property type="term" value="F:pyridoxal phosphate binding"/>
    <property type="evidence" value="ECO:0007669"/>
    <property type="project" value="InterPro"/>
</dbReference>
<dbReference type="CDD" id="cd00614">
    <property type="entry name" value="CGS_like"/>
    <property type="match status" value="1"/>
</dbReference>
<keyword evidence="3 7" id="KW-0808">Transferase</keyword>
<reference evidence="7 8" key="1">
    <citation type="submission" date="2013-06" db="EMBL/GenBank/DDBJ databases">
        <authorList>
            <person name="Weinstock G."/>
            <person name="Sodergren E."/>
            <person name="Lobos E.A."/>
            <person name="Fulton L."/>
            <person name="Fulton R."/>
            <person name="Courtney L."/>
            <person name="Fronick C."/>
            <person name="O'Laughlin M."/>
            <person name="Godfrey J."/>
            <person name="Wilson R.M."/>
            <person name="Miner T."/>
            <person name="Farmer C."/>
            <person name="Delehaunty K."/>
            <person name="Cordes M."/>
            <person name="Minx P."/>
            <person name="Tomlinson C."/>
            <person name="Chen J."/>
            <person name="Wollam A."/>
            <person name="Pepin K.H."/>
            <person name="Bhonagiri V."/>
            <person name="Zhang X."/>
            <person name="Warren W."/>
            <person name="Mitreva M."/>
            <person name="Mardis E.R."/>
            <person name="Wilson R.K."/>
        </authorList>
    </citation>
    <scope>NUCLEOTIDE SEQUENCE [LARGE SCALE GENOMIC DNA]</scope>
    <source>
        <strain evidence="7 8">ATCC 29099</strain>
    </source>
</reference>
<dbReference type="PIRSF" id="PIRSF001434">
    <property type="entry name" value="CGS"/>
    <property type="match status" value="1"/>
</dbReference>
<evidence type="ECO:0000256" key="1">
    <source>
        <dbReference type="ARBA" id="ARBA00001933"/>
    </source>
</evidence>
<organism evidence="7 8">
    <name type="scientific">Eubacterium ramulus ATCC 29099</name>
    <dbReference type="NCBI Taxonomy" id="1256908"/>
    <lineage>
        <taxon>Bacteria</taxon>
        <taxon>Bacillati</taxon>
        <taxon>Bacillota</taxon>
        <taxon>Clostridia</taxon>
        <taxon>Eubacteriales</taxon>
        <taxon>Eubacteriaceae</taxon>
        <taxon>Eubacterium</taxon>
    </lineage>
</organism>
<proteinExistence type="inferred from homology"/>
<dbReference type="InterPro" id="IPR015422">
    <property type="entry name" value="PyrdxlP-dep_Trfase_small"/>
</dbReference>
<sequence length="462" mass="50933">MKQRQQQDGRQQILNRTDYERQRLREMAEKIARKDRNFKFETLQLHVGQENPDPVTDARAVPIYQTSSYVFRNCDHAAARFGLADAGNIYGRLTNPTEDVFEQRMAALEGGVAALAVASGAAAITYTIENLAQAGDHIVAAKNIYGGSFNLLEHTLPQYGIETTFVDPFNIDEVKAAIKDNTKALYIETLGNPNSDVVDIETLANIAHEHKIPLVIDNTFATPYLVRPIEYGADIVVHSATKFIGGHGTSIGGVIVDSGKFDWEASGKFASLVDPNPSYHGISFTKAVGPAAFVTKIRAILLRDTGATISPFNSFLFLQGLETLSLRVERHVENALKVVQYLNNHPQVERVHHPSVSEDPSQQALYKKYFPNGGGSIFTFEIKGDEQKAKDFIDNLELFSLLANVADVKSLVIHPATTTHSQCTPEELADQGIKPNTIRLSIGTENIDDIIQDLDEAFKAIQ</sequence>
<dbReference type="GO" id="GO:0006535">
    <property type="term" value="P:cysteine biosynthetic process from serine"/>
    <property type="evidence" value="ECO:0007669"/>
    <property type="project" value="TreeGrafter"/>
</dbReference>
<evidence type="ECO:0000256" key="4">
    <source>
        <dbReference type="ARBA" id="ARBA00022898"/>
    </source>
</evidence>
<dbReference type="Pfam" id="PF01053">
    <property type="entry name" value="Cys_Met_Meta_PP"/>
    <property type="match status" value="1"/>
</dbReference>